<accession>A0A1X6MIJ5</accession>
<dbReference type="OrthoDB" id="10302262at2759"/>
<dbReference type="Proteomes" id="UP000194127">
    <property type="component" value="Unassembled WGS sequence"/>
</dbReference>
<feature type="compositionally biased region" description="Polar residues" evidence="1">
    <location>
        <begin position="131"/>
        <end position="143"/>
    </location>
</feature>
<dbReference type="RefSeq" id="XP_024333051.1">
    <property type="nucleotide sequence ID" value="XM_024480065.1"/>
</dbReference>
<sequence length="329" mass="36054">MSNTIVPHPQLTIPAQPGLQHQRYQLITWKIEGYNGGQDPGEESQQPLWTVMVLSSLPPSPPLREQGDALTILETREPSDAQINDLSRSLDHDMLDPPSDRGPERGVVPSSGRPTTSHRKRTSRRRDAPSAQLNTQGSSSSASPDPVMQELRRSVRTTLFHADIQNRFHRKSETIESRQRHAVQASGHIIRTTGQASGEVNAVANRSRQSASHAMPTSGPGTDDVGQDNIRQTPCLDMPDLNEPRVEDSENVGRMPRDRLPPIQLGPADRAVSLPFGFPADLVADSDMAEGRMSCSCSRVGFTSEGNPEPVQVEASCSHVTKMIPYIFP</sequence>
<name>A0A1X6MIJ5_9APHY</name>
<feature type="region of interest" description="Disordered" evidence="1">
    <location>
        <begin position="89"/>
        <end position="149"/>
    </location>
</feature>
<dbReference type="GeneID" id="36325015"/>
<gene>
    <name evidence="2" type="ORF">POSPLADRAFT_1050779</name>
</gene>
<keyword evidence="3" id="KW-1185">Reference proteome</keyword>
<dbReference type="EMBL" id="KZ110614">
    <property type="protein sequence ID" value="OSX56257.1"/>
    <property type="molecule type" value="Genomic_DNA"/>
</dbReference>
<proteinExistence type="predicted"/>
<feature type="compositionally biased region" description="Basic and acidic residues" evidence="1">
    <location>
        <begin position="89"/>
        <end position="104"/>
    </location>
</feature>
<evidence type="ECO:0000313" key="3">
    <source>
        <dbReference type="Proteomes" id="UP000194127"/>
    </source>
</evidence>
<evidence type="ECO:0000313" key="2">
    <source>
        <dbReference type="EMBL" id="OSX56257.1"/>
    </source>
</evidence>
<organism evidence="2 3">
    <name type="scientific">Postia placenta MAD-698-R-SB12</name>
    <dbReference type="NCBI Taxonomy" id="670580"/>
    <lineage>
        <taxon>Eukaryota</taxon>
        <taxon>Fungi</taxon>
        <taxon>Dikarya</taxon>
        <taxon>Basidiomycota</taxon>
        <taxon>Agaricomycotina</taxon>
        <taxon>Agaricomycetes</taxon>
        <taxon>Polyporales</taxon>
        <taxon>Adustoporiaceae</taxon>
        <taxon>Rhodonia</taxon>
    </lineage>
</organism>
<dbReference type="AlphaFoldDB" id="A0A1X6MIJ5"/>
<reference evidence="2 3" key="1">
    <citation type="submission" date="2017-04" db="EMBL/GenBank/DDBJ databases">
        <title>Genome Sequence of the Model Brown-Rot Fungus Postia placenta SB12.</title>
        <authorList>
            <consortium name="DOE Joint Genome Institute"/>
            <person name="Gaskell J."/>
            <person name="Kersten P."/>
            <person name="Larrondo L.F."/>
            <person name="Canessa P."/>
            <person name="Martinez D."/>
            <person name="Hibbett D."/>
            <person name="Schmoll M."/>
            <person name="Kubicek C.P."/>
            <person name="Martinez A.T."/>
            <person name="Yadav J."/>
            <person name="Master E."/>
            <person name="Magnuson J.K."/>
            <person name="James T."/>
            <person name="Yaver D."/>
            <person name="Berka R."/>
            <person name="Labutti K."/>
            <person name="Lipzen A."/>
            <person name="Aerts A."/>
            <person name="Barry K."/>
            <person name="Henrissat B."/>
            <person name="Blanchette R."/>
            <person name="Grigoriev I."/>
            <person name="Cullen D."/>
        </authorList>
    </citation>
    <scope>NUCLEOTIDE SEQUENCE [LARGE SCALE GENOMIC DNA]</scope>
    <source>
        <strain evidence="2 3">MAD-698-R-SB12</strain>
    </source>
</reference>
<feature type="region of interest" description="Disordered" evidence="1">
    <location>
        <begin position="206"/>
        <end position="262"/>
    </location>
</feature>
<protein>
    <submittedName>
        <fullName evidence="2">Uncharacterized protein</fullName>
    </submittedName>
</protein>
<evidence type="ECO:0000256" key="1">
    <source>
        <dbReference type="SAM" id="MobiDB-lite"/>
    </source>
</evidence>